<dbReference type="Proteomes" id="UP001307705">
    <property type="component" value="Unassembled WGS sequence"/>
</dbReference>
<reference evidence="1 2" key="1">
    <citation type="submission" date="2023-08" db="EMBL/GenBank/DDBJ databases">
        <title>Draft genome sequence of Algoriphagus taiwanensis.</title>
        <authorList>
            <person name="Takatani N."/>
            <person name="Hosokawa M."/>
            <person name="Sawabe T."/>
        </authorList>
    </citation>
    <scope>NUCLEOTIDE SEQUENCE [LARGE SCALE GENOMIC DNA]</scope>
    <source>
        <strain evidence="1 2">JCM 19755</strain>
    </source>
</reference>
<gene>
    <name evidence="1" type="ORF">Ataiwa_18030</name>
</gene>
<name>A0ABQ6Q026_9BACT</name>
<sequence>MNTLERLYLLDECLGRTSFRVRYDSFKNYLEEKFDVVRYGKRTFHRDIQEIKNKIEIEFPTLFDQHGQILLYDKKKDEYRYALEDFSINQRLTNSELNLVARKLSYNRHLFEDGKHESLVNKLRSIALTLELESEHEPLPWNPIELIGSRSGSQNLDLILNSIYRKTPIRVFRERFGKKGNTYDLLPLMVKEYNNGWYTGWYLLGFPVNESQQKIKLDIKPLRLLALDGIKEVVPLNVKLKIDVPRGFNPSDYFRNSMGIIRSNLKGELKPEAVILETIEGSWIYDYIKEYPIHKSQLILLDDTQKRKLKFKIEVEVDDDLKRFLMKYSDVVKAI</sequence>
<evidence type="ECO:0000313" key="2">
    <source>
        <dbReference type="Proteomes" id="UP001307705"/>
    </source>
</evidence>
<evidence type="ECO:0008006" key="3">
    <source>
        <dbReference type="Google" id="ProtNLM"/>
    </source>
</evidence>
<proteinExistence type="predicted"/>
<protein>
    <recommendedName>
        <fullName evidence="3">WYL domain-containing protein</fullName>
    </recommendedName>
</protein>
<dbReference type="EMBL" id="BTPE01000005">
    <property type="protein sequence ID" value="GMQ33531.1"/>
    <property type="molecule type" value="Genomic_DNA"/>
</dbReference>
<keyword evidence="2" id="KW-1185">Reference proteome</keyword>
<organism evidence="1 2">
    <name type="scientific">Algoriphagus taiwanensis</name>
    <dbReference type="NCBI Taxonomy" id="1445656"/>
    <lineage>
        <taxon>Bacteria</taxon>
        <taxon>Pseudomonadati</taxon>
        <taxon>Bacteroidota</taxon>
        <taxon>Cytophagia</taxon>
        <taxon>Cytophagales</taxon>
        <taxon>Cyclobacteriaceae</taxon>
        <taxon>Algoriphagus</taxon>
    </lineage>
</organism>
<evidence type="ECO:0000313" key="1">
    <source>
        <dbReference type="EMBL" id="GMQ33531.1"/>
    </source>
</evidence>
<accession>A0ABQ6Q026</accession>
<comment type="caution">
    <text evidence="1">The sequence shown here is derived from an EMBL/GenBank/DDBJ whole genome shotgun (WGS) entry which is preliminary data.</text>
</comment>